<accession>A0ACB7XRG9</accession>
<protein>
    <submittedName>
        <fullName evidence="1">Uncharacterized protein</fullName>
    </submittedName>
</protein>
<name>A0ACB7XRG9_9ERIC</name>
<evidence type="ECO:0000313" key="2">
    <source>
        <dbReference type="Proteomes" id="UP000828048"/>
    </source>
</evidence>
<keyword evidence="2" id="KW-1185">Reference proteome</keyword>
<reference evidence="1 2" key="1">
    <citation type="journal article" date="2021" name="Hortic Res">
        <title>High-quality reference genome and annotation aids understanding of berry development for evergreen blueberry (Vaccinium darrowii).</title>
        <authorList>
            <person name="Yu J."/>
            <person name="Hulse-Kemp A.M."/>
            <person name="Babiker E."/>
            <person name="Staton M."/>
        </authorList>
    </citation>
    <scope>NUCLEOTIDE SEQUENCE [LARGE SCALE GENOMIC DNA]</scope>
    <source>
        <strain evidence="2">cv. NJ 8807/NJ 8810</strain>
        <tissue evidence="1">Young leaf</tissue>
    </source>
</reference>
<proteinExistence type="predicted"/>
<comment type="caution">
    <text evidence="1">The sequence shown here is derived from an EMBL/GenBank/DDBJ whole genome shotgun (WGS) entry which is preliminary data.</text>
</comment>
<sequence length="92" mass="10059">MLGSKCGECPFLLYSITIRAAIGTKNKDQEALVMLLKGSAAAAAGFDIGDLFPSVKILPTIMGQKSKLEKIRREVDRILDAIVNEHKARRES</sequence>
<organism evidence="1 2">
    <name type="scientific">Vaccinium darrowii</name>
    <dbReference type="NCBI Taxonomy" id="229202"/>
    <lineage>
        <taxon>Eukaryota</taxon>
        <taxon>Viridiplantae</taxon>
        <taxon>Streptophyta</taxon>
        <taxon>Embryophyta</taxon>
        <taxon>Tracheophyta</taxon>
        <taxon>Spermatophyta</taxon>
        <taxon>Magnoliopsida</taxon>
        <taxon>eudicotyledons</taxon>
        <taxon>Gunneridae</taxon>
        <taxon>Pentapetalae</taxon>
        <taxon>asterids</taxon>
        <taxon>Ericales</taxon>
        <taxon>Ericaceae</taxon>
        <taxon>Vaccinioideae</taxon>
        <taxon>Vaccinieae</taxon>
        <taxon>Vaccinium</taxon>
    </lineage>
</organism>
<dbReference type="EMBL" id="CM037151">
    <property type="protein sequence ID" value="KAH7843170.1"/>
    <property type="molecule type" value="Genomic_DNA"/>
</dbReference>
<gene>
    <name evidence="1" type="ORF">Vadar_013531</name>
</gene>
<evidence type="ECO:0000313" key="1">
    <source>
        <dbReference type="EMBL" id="KAH7843170.1"/>
    </source>
</evidence>
<dbReference type="Proteomes" id="UP000828048">
    <property type="component" value="Chromosome 1"/>
</dbReference>